<evidence type="ECO:0000259" key="10">
    <source>
        <dbReference type="PROSITE" id="PS50011"/>
    </source>
</evidence>
<dbReference type="GO" id="GO:0005524">
    <property type="term" value="F:ATP binding"/>
    <property type="evidence" value="ECO:0007669"/>
    <property type="project" value="InterPro"/>
</dbReference>
<evidence type="ECO:0000256" key="4">
    <source>
        <dbReference type="ARBA" id="ARBA00022729"/>
    </source>
</evidence>
<evidence type="ECO:0000313" key="12">
    <source>
        <dbReference type="Proteomes" id="UP001153555"/>
    </source>
</evidence>
<dbReference type="Pfam" id="PF07714">
    <property type="entry name" value="PK_Tyr_Ser-Thr"/>
    <property type="match status" value="1"/>
</dbReference>
<evidence type="ECO:0000256" key="8">
    <source>
        <dbReference type="SAM" id="Phobius"/>
    </source>
</evidence>
<dbReference type="InterPro" id="IPR001245">
    <property type="entry name" value="Ser-Thr/Tyr_kinase_cat_dom"/>
</dbReference>
<dbReference type="SUPFAM" id="SSF56112">
    <property type="entry name" value="Protein kinase-like (PK-like)"/>
    <property type="match status" value="1"/>
</dbReference>
<feature type="signal peptide" evidence="9">
    <location>
        <begin position="1"/>
        <end position="20"/>
    </location>
</feature>
<dbReference type="Pfam" id="PF23598">
    <property type="entry name" value="LRR_14"/>
    <property type="match status" value="1"/>
</dbReference>
<dbReference type="SUPFAM" id="SSF52058">
    <property type="entry name" value="L domain-like"/>
    <property type="match status" value="2"/>
</dbReference>
<dbReference type="InterPro" id="IPR032675">
    <property type="entry name" value="LRR_dom_sf"/>
</dbReference>
<keyword evidence="6 8" id="KW-1133">Transmembrane helix</keyword>
<dbReference type="Gene3D" id="3.30.200.20">
    <property type="entry name" value="Phosphorylase Kinase, domain 1"/>
    <property type="match status" value="1"/>
</dbReference>
<dbReference type="PANTHER" id="PTHR48010">
    <property type="entry name" value="OS05G0588300 PROTEIN"/>
    <property type="match status" value="1"/>
</dbReference>
<keyword evidence="11" id="KW-0808">Transferase</keyword>
<feature type="chain" id="PRO_5040144619" evidence="9">
    <location>
        <begin position="21"/>
        <end position="839"/>
    </location>
</feature>
<reference evidence="11" key="1">
    <citation type="submission" date="2019-12" db="EMBL/GenBank/DDBJ databases">
        <authorList>
            <person name="Scholes J."/>
        </authorList>
    </citation>
    <scope>NUCLEOTIDE SEQUENCE</scope>
</reference>
<evidence type="ECO:0000256" key="3">
    <source>
        <dbReference type="ARBA" id="ARBA00022692"/>
    </source>
</evidence>
<organism evidence="11 12">
    <name type="scientific">Striga hermonthica</name>
    <name type="common">Purple witchweed</name>
    <name type="synonym">Buchnera hermonthica</name>
    <dbReference type="NCBI Taxonomy" id="68872"/>
    <lineage>
        <taxon>Eukaryota</taxon>
        <taxon>Viridiplantae</taxon>
        <taxon>Streptophyta</taxon>
        <taxon>Embryophyta</taxon>
        <taxon>Tracheophyta</taxon>
        <taxon>Spermatophyta</taxon>
        <taxon>Magnoliopsida</taxon>
        <taxon>eudicotyledons</taxon>
        <taxon>Gunneridae</taxon>
        <taxon>Pentapetalae</taxon>
        <taxon>asterids</taxon>
        <taxon>lamiids</taxon>
        <taxon>Lamiales</taxon>
        <taxon>Orobanchaceae</taxon>
        <taxon>Buchnereae</taxon>
        <taxon>Striga</taxon>
    </lineage>
</organism>
<keyword evidence="11" id="KW-0418">Kinase</keyword>
<dbReference type="InterPro" id="IPR011009">
    <property type="entry name" value="Kinase-like_dom_sf"/>
</dbReference>
<protein>
    <submittedName>
        <fullName evidence="11">Leucine-rich repeat protein kinase family protein</fullName>
    </submittedName>
</protein>
<feature type="domain" description="Protein kinase" evidence="10">
    <location>
        <begin position="556"/>
        <end position="823"/>
    </location>
</feature>
<dbReference type="Gene3D" id="1.10.510.10">
    <property type="entry name" value="Transferase(Phosphotransferase) domain 1"/>
    <property type="match status" value="1"/>
</dbReference>
<accession>A0A9N7NUZ9</accession>
<dbReference type="InterPro" id="IPR025875">
    <property type="entry name" value="Leu-rich_rpt_4"/>
</dbReference>
<dbReference type="PANTHER" id="PTHR48010:SF19">
    <property type="entry name" value="PROTEIN KINASE DOMAIN-CONTAINING PROTEIN"/>
    <property type="match status" value="1"/>
</dbReference>
<evidence type="ECO:0000256" key="7">
    <source>
        <dbReference type="ARBA" id="ARBA00023136"/>
    </source>
</evidence>
<name>A0A9N7NUZ9_STRHE</name>
<gene>
    <name evidence="11" type="ORF">SHERM_03717</name>
</gene>
<dbReference type="Pfam" id="PF08263">
    <property type="entry name" value="LRRNT_2"/>
    <property type="match status" value="1"/>
</dbReference>
<dbReference type="FunFam" id="3.80.10.10:FF:000095">
    <property type="entry name" value="LRR receptor-like serine/threonine-protein kinase GSO1"/>
    <property type="match status" value="2"/>
</dbReference>
<dbReference type="InterPro" id="IPR001611">
    <property type="entry name" value="Leu-rich_rpt"/>
</dbReference>
<evidence type="ECO:0000256" key="9">
    <source>
        <dbReference type="SAM" id="SignalP"/>
    </source>
</evidence>
<dbReference type="EMBL" id="CACSLK010030184">
    <property type="protein sequence ID" value="CAA0836650.1"/>
    <property type="molecule type" value="Genomic_DNA"/>
</dbReference>
<evidence type="ECO:0000256" key="6">
    <source>
        <dbReference type="ARBA" id="ARBA00022989"/>
    </source>
</evidence>
<dbReference type="InterPro" id="IPR003591">
    <property type="entry name" value="Leu-rich_rpt_typical-subtyp"/>
</dbReference>
<keyword evidence="5" id="KW-0677">Repeat</keyword>
<dbReference type="InterPro" id="IPR013210">
    <property type="entry name" value="LRR_N_plant-typ"/>
</dbReference>
<dbReference type="InterPro" id="IPR050994">
    <property type="entry name" value="At_inactive_RLKs"/>
</dbReference>
<dbReference type="GO" id="GO:0016020">
    <property type="term" value="C:membrane"/>
    <property type="evidence" value="ECO:0007669"/>
    <property type="project" value="UniProtKB-SubCell"/>
</dbReference>
<evidence type="ECO:0000256" key="5">
    <source>
        <dbReference type="ARBA" id="ARBA00022737"/>
    </source>
</evidence>
<dbReference type="Proteomes" id="UP001153555">
    <property type="component" value="Unassembled WGS sequence"/>
</dbReference>
<keyword evidence="4 9" id="KW-0732">Signal</keyword>
<dbReference type="PROSITE" id="PS50011">
    <property type="entry name" value="PROTEIN_KINASE_DOM"/>
    <property type="match status" value="1"/>
</dbReference>
<dbReference type="OrthoDB" id="676979at2759"/>
<evidence type="ECO:0000256" key="2">
    <source>
        <dbReference type="ARBA" id="ARBA00022614"/>
    </source>
</evidence>
<evidence type="ECO:0000256" key="1">
    <source>
        <dbReference type="ARBA" id="ARBA00004167"/>
    </source>
</evidence>
<proteinExistence type="predicted"/>
<keyword evidence="12" id="KW-1185">Reference proteome</keyword>
<dbReference type="InterPro" id="IPR000719">
    <property type="entry name" value="Prot_kinase_dom"/>
</dbReference>
<comment type="caution">
    <text evidence="11">The sequence shown here is derived from an EMBL/GenBank/DDBJ whole genome shotgun (WGS) entry which is preliminary data.</text>
</comment>
<comment type="subcellular location">
    <subcellularLocation>
        <location evidence="1">Membrane</location>
        <topology evidence="1">Single-pass membrane protein</topology>
    </subcellularLocation>
</comment>
<dbReference type="Pfam" id="PF13855">
    <property type="entry name" value="LRR_8"/>
    <property type="match status" value="1"/>
</dbReference>
<dbReference type="GO" id="GO:0006952">
    <property type="term" value="P:defense response"/>
    <property type="evidence" value="ECO:0007669"/>
    <property type="project" value="UniProtKB-ARBA"/>
</dbReference>
<dbReference type="AlphaFoldDB" id="A0A9N7NUZ9"/>
<dbReference type="GO" id="GO:0051707">
    <property type="term" value="P:response to other organism"/>
    <property type="evidence" value="ECO:0007669"/>
    <property type="project" value="UniProtKB-ARBA"/>
</dbReference>
<dbReference type="GO" id="GO:0004672">
    <property type="term" value="F:protein kinase activity"/>
    <property type="evidence" value="ECO:0007669"/>
    <property type="project" value="InterPro"/>
</dbReference>
<dbReference type="Gene3D" id="3.80.10.10">
    <property type="entry name" value="Ribonuclease Inhibitor"/>
    <property type="match status" value="2"/>
</dbReference>
<dbReference type="PROSITE" id="PS51450">
    <property type="entry name" value="LRR"/>
    <property type="match status" value="1"/>
</dbReference>
<dbReference type="InterPro" id="IPR055414">
    <property type="entry name" value="LRR_R13L4/SHOC2-like"/>
</dbReference>
<keyword evidence="3 8" id="KW-0812">Transmembrane</keyword>
<dbReference type="Pfam" id="PF00560">
    <property type="entry name" value="LRR_1"/>
    <property type="match status" value="1"/>
</dbReference>
<evidence type="ECO:0000313" key="11">
    <source>
        <dbReference type="EMBL" id="CAA0836650.1"/>
    </source>
</evidence>
<dbReference type="SMART" id="SM00369">
    <property type="entry name" value="LRR_TYP"/>
    <property type="match status" value="7"/>
</dbReference>
<keyword evidence="7 8" id="KW-0472">Membrane</keyword>
<feature type="transmembrane region" description="Helical" evidence="8">
    <location>
        <begin position="469"/>
        <end position="494"/>
    </location>
</feature>
<dbReference type="Pfam" id="PF12799">
    <property type="entry name" value="LRR_4"/>
    <property type="match status" value="1"/>
</dbReference>
<sequence length="839" mass="90641">MRSFLVVFLFICSSVLLIKSKRPTLSDDVVGLLVFKAGLEDPHGKLSSWNDDDDDDDDSSCCTWTGVKCNPKSNRVSELVLDSFGLSGKLGRGLLNLRSLRKLSLANNNLTGGLSFDLSQLPHLKVLNLSENRLSGSVSSGFFTPCGPLTSISLAKNNFSGPLPLGIGNCPLLETIDLSWNKLSGRLPGTMQSLSSCSNLILGGNGFESSVPQWIGEMRSLEILDLSENSFTGQLPDSLAKLQSLKILNVSQNMLSGNLPSWVFRLGLEQVLFSNNRFSGRLENVFDLSTENSREKVVILDLSQNQFFGSIPVSIGELKLLSVLDLSENQLNGSIPSEIGRLESLKSLYLDHNQITGPIPLSLSNLTRLEKIGLSFNKLSGSLPIQLSNLIHLRSFNISHNNLQGKLPSGSFFNAIPISSISGNPSLCAGPINSSCPAVLPKPIVLNPNSTSSTPNPISSNSFSHGKKVLTVSALIAICAAGAIFVGVIFVTVLNLRVQSSSLRLPVVSFSSSSSEDNNGGSLGSSGRDSGKLVLFSGANHDFINLASSGGARSLLGKDCEIGRGGFGPVYRASLGDGQLVAVRRLVLSGPVGPQEDFERVARKLGKARHVNLVGLVGYYWAPSLQLLIYEFAHGGNLHGRLHECLDGKCLSWDERFDVILGTARGLAHLHEMNVIHYNLKSSNVLIDESGQPKVADFGLAQLMRDHYNVKSSAVGYVAPEVSCETVILTEKCDVYGFGVLVLEVVTGRRPVEYTEDDVVVLCEMVRGAMDEGKVEECIDFRLRSEFRLDEVIRVVKLGLICTSQVPSSRPGMDDVVRMLELVKRREGMDELDGFSSDG</sequence>
<keyword evidence="2" id="KW-0433">Leucine-rich repeat</keyword>